<dbReference type="Pfam" id="PF02517">
    <property type="entry name" value="Rce1-like"/>
    <property type="match status" value="1"/>
</dbReference>
<protein>
    <submittedName>
        <fullName evidence="4">CAAX amino protease family protein</fullName>
    </submittedName>
</protein>
<feature type="transmembrane region" description="Helical" evidence="2">
    <location>
        <begin position="203"/>
        <end position="223"/>
    </location>
</feature>
<keyword evidence="4" id="KW-0378">Hydrolase</keyword>
<feature type="transmembrane region" description="Helical" evidence="2">
    <location>
        <begin position="121"/>
        <end position="141"/>
    </location>
</feature>
<feature type="transmembrane region" description="Helical" evidence="2">
    <location>
        <begin position="64"/>
        <end position="80"/>
    </location>
</feature>
<keyword evidence="2" id="KW-0472">Membrane</keyword>
<gene>
    <name evidence="4" type="ORF">LOSG293_250060</name>
</gene>
<evidence type="ECO:0000256" key="1">
    <source>
        <dbReference type="ARBA" id="ARBA00009067"/>
    </source>
</evidence>
<evidence type="ECO:0000313" key="5">
    <source>
        <dbReference type="Proteomes" id="UP000028700"/>
    </source>
</evidence>
<keyword evidence="2" id="KW-0812">Transmembrane</keyword>
<evidence type="ECO:0000259" key="3">
    <source>
        <dbReference type="Pfam" id="PF02517"/>
    </source>
</evidence>
<feature type="transmembrane region" description="Helical" evidence="2">
    <location>
        <begin position="26"/>
        <end position="44"/>
    </location>
</feature>
<dbReference type="InterPro" id="IPR003675">
    <property type="entry name" value="Rce1/LyrA-like_dom"/>
</dbReference>
<dbReference type="AlphaFoldDB" id="A0A081BJU7"/>
<dbReference type="InterPro" id="IPR052710">
    <property type="entry name" value="CAAX_protease"/>
</dbReference>
<feature type="transmembrane region" description="Helical" evidence="2">
    <location>
        <begin position="153"/>
        <end position="173"/>
    </location>
</feature>
<dbReference type="PANTHER" id="PTHR36435">
    <property type="entry name" value="SLR1288 PROTEIN"/>
    <property type="match status" value="1"/>
</dbReference>
<organism evidence="4 5">
    <name type="scientific">Secundilactobacillus oryzae JCM 18671</name>
    <dbReference type="NCBI Taxonomy" id="1291743"/>
    <lineage>
        <taxon>Bacteria</taxon>
        <taxon>Bacillati</taxon>
        <taxon>Bacillota</taxon>
        <taxon>Bacilli</taxon>
        <taxon>Lactobacillales</taxon>
        <taxon>Lactobacillaceae</taxon>
        <taxon>Secundilactobacillus</taxon>
    </lineage>
</organism>
<dbReference type="PANTHER" id="PTHR36435:SF1">
    <property type="entry name" value="CAAX AMINO TERMINAL PROTEASE FAMILY PROTEIN"/>
    <property type="match status" value="1"/>
</dbReference>
<accession>A0A081BJU7</accession>
<dbReference type="EMBL" id="BBJM01000025">
    <property type="protein sequence ID" value="GAK48315.1"/>
    <property type="molecule type" value="Genomic_DNA"/>
</dbReference>
<evidence type="ECO:0000313" key="4">
    <source>
        <dbReference type="EMBL" id="GAK48315.1"/>
    </source>
</evidence>
<comment type="similarity">
    <text evidence="1">Belongs to the UPF0177 family.</text>
</comment>
<dbReference type="GO" id="GO:0004175">
    <property type="term" value="F:endopeptidase activity"/>
    <property type="evidence" value="ECO:0007669"/>
    <property type="project" value="UniProtKB-ARBA"/>
</dbReference>
<name>A0A081BJU7_9LACO</name>
<keyword evidence="2" id="KW-1133">Transmembrane helix</keyword>
<comment type="caution">
    <text evidence="4">The sequence shown here is derived from an EMBL/GenBank/DDBJ whole genome shotgun (WGS) entry which is preliminary data.</text>
</comment>
<feature type="domain" description="CAAX prenyl protease 2/Lysostaphin resistance protein A-like" evidence="3">
    <location>
        <begin position="90"/>
        <end position="189"/>
    </location>
</feature>
<reference evidence="4" key="1">
    <citation type="journal article" date="2014" name="Genome Announc.">
        <title>Draft Genome Sequence of Lactobacillus oryzae Strain SG293T.</title>
        <authorList>
            <person name="Tanizawa Y."/>
            <person name="Fujisawa T."/>
            <person name="Mochizuki T."/>
            <person name="Kaminuma E."/>
            <person name="Nakamura Y."/>
            <person name="Tohno M."/>
        </authorList>
    </citation>
    <scope>NUCLEOTIDE SEQUENCE [LARGE SCALE GENOMIC DNA]</scope>
    <source>
        <strain evidence="4">SG293</strain>
    </source>
</reference>
<dbReference type="GO" id="GO:0080120">
    <property type="term" value="P:CAAX-box protein maturation"/>
    <property type="evidence" value="ECO:0007669"/>
    <property type="project" value="UniProtKB-ARBA"/>
</dbReference>
<dbReference type="GO" id="GO:0006508">
    <property type="term" value="P:proteolysis"/>
    <property type="evidence" value="ECO:0007669"/>
    <property type="project" value="UniProtKB-KW"/>
</dbReference>
<keyword evidence="4" id="KW-0645">Protease</keyword>
<proteinExistence type="inferred from homology"/>
<dbReference type="Proteomes" id="UP000028700">
    <property type="component" value="Unassembled WGS sequence"/>
</dbReference>
<sequence length="251" mass="27613">MAIISLTIAWIISNIAFHLLPLDSLAAYQPVLTEILALLFWWGLDKTYFKSQVSWAFGTATKNWLYLLPIIVVLIGDATLNPSFNFGFSNIILSIILGLGVGIFEEYVFRGILVNQFYNRLNISALMTAVLSGLAFGFTHLVNALNGNFGNTVAQTLAAISLGFFFAVVYLLIHNLWLVIIAHAIIDAFDHLAFGTLSNNAGTSLTTGIIYFVVFAAIGFWLLRRNQVSSQFVHQPGMTVKSKSHVNFSGS</sequence>
<keyword evidence="5" id="KW-1185">Reference proteome</keyword>
<dbReference type="STRING" id="1291743.LOSG293_250060"/>
<evidence type="ECO:0000256" key="2">
    <source>
        <dbReference type="SAM" id="Phobius"/>
    </source>
</evidence>
<dbReference type="eggNOG" id="COG1266">
    <property type="taxonomic scope" value="Bacteria"/>
</dbReference>
<feature type="transmembrane region" description="Helical" evidence="2">
    <location>
        <begin position="86"/>
        <end position="109"/>
    </location>
</feature>